<reference evidence="2 3" key="1">
    <citation type="submission" date="2018-08" db="EMBL/GenBank/DDBJ databases">
        <title>A genome reference for cultivated species of the human gut microbiota.</title>
        <authorList>
            <person name="Zou Y."/>
            <person name="Xue W."/>
            <person name="Luo G."/>
        </authorList>
    </citation>
    <scope>NUCLEOTIDE SEQUENCE [LARGE SCALE GENOMIC DNA]</scope>
    <source>
        <strain evidence="2 3">AF25-21</strain>
    </source>
</reference>
<proteinExistence type="predicted"/>
<accession>A0A412EM07</accession>
<keyword evidence="1" id="KW-0175">Coiled coil</keyword>
<dbReference type="EMBL" id="QRUH01000017">
    <property type="protein sequence ID" value="RGR45774.1"/>
    <property type="molecule type" value="Genomic_DNA"/>
</dbReference>
<dbReference type="AlphaFoldDB" id="A0A412EM07"/>
<sequence length="285" mass="32070">MNEVYEYMDGYDHSNSYSDDMIFEVSKEDKSISVIRKQTLISGERNSQYIAFQMPRYYDGIDLSEKNIEVIYVTETGISDINKVINVRRNEEYLLFGWVVPGGALQDPGTLSFCIEFAGDEYVMKTMPVEVEVFDGMNGSDIMVEPTGQVWYMQIQNLCSETLEKAQNHETNAAASERNAQTYMQNAQNAYSQANLAKESIQGSTKQITDNKTSIEDLKKENEQLKARLDAALADYTGSAEGEIADARVDRKGKTYSTLGAAIRGQFDEIGLYIDEDGDICQKED</sequence>
<dbReference type="RefSeq" id="WP_118031665.1">
    <property type="nucleotide sequence ID" value="NZ_QRUH01000017.1"/>
</dbReference>
<evidence type="ECO:0000313" key="3">
    <source>
        <dbReference type="Proteomes" id="UP000285839"/>
    </source>
</evidence>
<evidence type="ECO:0000313" key="2">
    <source>
        <dbReference type="EMBL" id="RGR45774.1"/>
    </source>
</evidence>
<comment type="caution">
    <text evidence="2">The sequence shown here is derived from an EMBL/GenBank/DDBJ whole genome shotgun (WGS) entry which is preliminary data.</text>
</comment>
<gene>
    <name evidence="2" type="ORF">DWY46_16435</name>
</gene>
<evidence type="ECO:0000256" key="1">
    <source>
        <dbReference type="SAM" id="Coils"/>
    </source>
</evidence>
<protein>
    <submittedName>
        <fullName evidence="2">Uncharacterized protein</fullName>
    </submittedName>
</protein>
<name>A0A412EM07_9FIRM</name>
<feature type="coiled-coil region" evidence="1">
    <location>
        <begin position="166"/>
        <end position="235"/>
    </location>
</feature>
<organism evidence="2 3">
    <name type="scientific">Blautia obeum</name>
    <dbReference type="NCBI Taxonomy" id="40520"/>
    <lineage>
        <taxon>Bacteria</taxon>
        <taxon>Bacillati</taxon>
        <taxon>Bacillota</taxon>
        <taxon>Clostridia</taxon>
        <taxon>Lachnospirales</taxon>
        <taxon>Lachnospiraceae</taxon>
        <taxon>Blautia</taxon>
    </lineage>
</organism>
<dbReference type="Proteomes" id="UP000285839">
    <property type="component" value="Unassembled WGS sequence"/>
</dbReference>